<dbReference type="Gene3D" id="1.10.150.50">
    <property type="entry name" value="Transcription Factor, Ets-1"/>
    <property type="match status" value="1"/>
</dbReference>
<feature type="compositionally biased region" description="Basic and acidic residues" evidence="1">
    <location>
        <begin position="93"/>
        <end position="108"/>
    </location>
</feature>
<dbReference type="PANTHER" id="PTHR47308:SF1">
    <property type="entry name" value="NUCLEAR GTPASE SLIP-GC"/>
    <property type="match status" value="1"/>
</dbReference>
<dbReference type="SUPFAM" id="SSF52540">
    <property type="entry name" value="P-loop containing nucleoside triphosphate hydrolases"/>
    <property type="match status" value="1"/>
</dbReference>
<dbReference type="InterPro" id="IPR053082">
    <property type="entry name" value="Nuclear_GTPase_SLIP-GC"/>
</dbReference>
<dbReference type="GeneTree" id="ENSGT00390000007091"/>
<evidence type="ECO:0000313" key="4">
    <source>
        <dbReference type="Proteomes" id="UP000265080"/>
    </source>
</evidence>
<organism evidence="3 4">
    <name type="scientific">Amphiprion percula</name>
    <name type="common">Orange clownfish</name>
    <name type="synonym">Lutjanus percula</name>
    <dbReference type="NCBI Taxonomy" id="161767"/>
    <lineage>
        <taxon>Eukaryota</taxon>
        <taxon>Metazoa</taxon>
        <taxon>Chordata</taxon>
        <taxon>Craniata</taxon>
        <taxon>Vertebrata</taxon>
        <taxon>Euteleostomi</taxon>
        <taxon>Actinopterygii</taxon>
        <taxon>Neopterygii</taxon>
        <taxon>Teleostei</taxon>
        <taxon>Neoteleostei</taxon>
        <taxon>Acanthomorphata</taxon>
        <taxon>Ovalentaria</taxon>
        <taxon>Pomacentridae</taxon>
        <taxon>Amphiprion</taxon>
    </lineage>
</organism>
<reference evidence="3" key="3">
    <citation type="submission" date="2025-09" db="UniProtKB">
        <authorList>
            <consortium name="Ensembl"/>
        </authorList>
    </citation>
    <scope>IDENTIFICATION</scope>
</reference>
<dbReference type="Pfam" id="PF00350">
    <property type="entry name" value="Dynamin_N"/>
    <property type="match status" value="1"/>
</dbReference>
<reference evidence="3 4" key="1">
    <citation type="submission" date="2018-03" db="EMBL/GenBank/DDBJ databases">
        <title>Finding Nemo's genes: A chromosome-scale reference assembly of the genome of the orange clownfish Amphiprion percula.</title>
        <authorList>
            <person name="Lehmann R."/>
        </authorList>
    </citation>
    <scope>NUCLEOTIDE SEQUENCE</scope>
</reference>
<dbReference type="InterPro" id="IPR045063">
    <property type="entry name" value="Dynamin_N"/>
</dbReference>
<dbReference type="InterPro" id="IPR013761">
    <property type="entry name" value="SAM/pointed_sf"/>
</dbReference>
<evidence type="ECO:0000259" key="2">
    <source>
        <dbReference type="Pfam" id="PF00350"/>
    </source>
</evidence>
<evidence type="ECO:0000313" key="3">
    <source>
        <dbReference type="Ensembl" id="ENSAPEP00000010334.1"/>
    </source>
</evidence>
<feature type="region of interest" description="Disordered" evidence="1">
    <location>
        <begin position="62"/>
        <end position="111"/>
    </location>
</feature>
<name>A0A3P8SEY7_AMPPE</name>
<dbReference type="AlphaFoldDB" id="A0A3P8SEY7"/>
<dbReference type="InterPro" id="IPR027417">
    <property type="entry name" value="P-loop_NTPase"/>
</dbReference>
<feature type="domain" description="Dynamin N-terminal" evidence="2">
    <location>
        <begin position="159"/>
        <end position="380"/>
    </location>
</feature>
<dbReference type="Proteomes" id="UP000265080">
    <property type="component" value="Chromosome 14"/>
</dbReference>
<accession>A0A3P8SEY7</accession>
<reference evidence="3" key="2">
    <citation type="submission" date="2025-08" db="UniProtKB">
        <authorList>
            <consortium name="Ensembl"/>
        </authorList>
    </citation>
    <scope>IDENTIFICATION</scope>
</reference>
<evidence type="ECO:0000256" key="1">
    <source>
        <dbReference type="SAM" id="MobiDB-lite"/>
    </source>
</evidence>
<dbReference type="Gene3D" id="3.40.50.300">
    <property type="entry name" value="P-loop containing nucleotide triphosphate hydrolases"/>
    <property type="match status" value="2"/>
</dbReference>
<sequence length="797" mass="91560">MDDFVCNKLTEWGLSELIDRFKDHSMDKESLYDLDDQDIKDLIPEVGLRAKFKKRLRQLKEEQNTNQAAADSPVPVLPATSDKGKRNLNHQGESSKEQQPNKRQRENKTQSYTESIILSDVKDIIGSVLKKLHRQENTNLNNFLRTKIHDLKREKRELIGVFGRTGAGKSSLINAILGEKNLLPSGEITACTSVMIKVEANIRNSKYDADIEFIKPEEWKDEIWTMKQFLGNADEEWGDDEERRDIIEKLSAVYREEWKHKSPENLMDIKYFSEIEEFLQSQRTTLTCGSAKELSLKLVKYTRSASRQGEIMRYYWPLVKCVTVKVPNNDLLQHVTLVDLPGSGDWNKSRAKMWKGIVGNCSTVWIVTEINRAASEEEAWEILTSTCSLMGNGGQCQQIHFICTKSDVIEDPDDDADVHAHIIQRNVTAKEEVIKKYGSLNQVKKHFSDDCFKVFTVSSTEFLKRKRLNPEDTEIPQLQDFLKDLNDYHSETLNYVTGAYGILSLMQGANSTEGAGKKTDVSAELEKNLSHQLGRVKKAVEDAHKAFETRLIEGVKKSQSSCERTMSSFLYRSHHGFYNTLKCVVEKDGVHKTKKGKQINLNVKLASWLTDSIDEEFRKTFPNEEKYGSFNGVISSFSLDTERLIKKNQSLKLQLIFLKTEEEKIKTKLNKIIRERKKTIYNSLTETIVEKMLDCYKRAAAFSGPDSLKYMRDTILEHVQVSKDMMFEEAKAAMLKLLNDLKDDILKKLEKTMRESIELSLKTDDNSIPDVPAELEMVRRYYDELKDNPDGETSQLE</sequence>
<proteinExistence type="predicted"/>
<dbReference type="Ensembl" id="ENSAPET00000010613.1">
    <property type="protein sequence ID" value="ENSAPEP00000010334.1"/>
    <property type="gene ID" value="ENSAPEG00000007405.1"/>
</dbReference>
<keyword evidence="4" id="KW-1185">Reference proteome</keyword>
<dbReference type="GO" id="GO:0003924">
    <property type="term" value="F:GTPase activity"/>
    <property type="evidence" value="ECO:0007669"/>
    <property type="project" value="TreeGrafter"/>
</dbReference>
<dbReference type="STRING" id="161767.ENSAPEP00000010334"/>
<protein>
    <recommendedName>
        <fullName evidence="2">Dynamin N-terminal domain-containing protein</fullName>
    </recommendedName>
</protein>
<dbReference type="PANTHER" id="PTHR47308">
    <property type="entry name" value="NUCLEAR GTPASE SLIP-GC"/>
    <property type="match status" value="1"/>
</dbReference>